<accession>A0A7L6N1S7</accession>
<dbReference type="PANTHER" id="PTHR30461:SF23">
    <property type="entry name" value="DNA RECOMBINASE-RELATED"/>
    <property type="match status" value="1"/>
</dbReference>
<dbReference type="PROSITE" id="PS51737">
    <property type="entry name" value="RECOMBINASE_DNA_BIND"/>
    <property type="match status" value="1"/>
</dbReference>
<feature type="domain" description="Resolvase/invertase-type recombinase catalytic" evidence="1">
    <location>
        <begin position="30"/>
        <end position="178"/>
    </location>
</feature>
<protein>
    <submittedName>
        <fullName evidence="3">Recombinase family protein</fullName>
    </submittedName>
</protein>
<dbReference type="SMART" id="SM00857">
    <property type="entry name" value="Resolvase"/>
    <property type="match status" value="1"/>
</dbReference>
<dbReference type="Gene3D" id="3.90.1750.20">
    <property type="entry name" value="Putative Large Serine Recombinase, Chain B, Domain 2"/>
    <property type="match status" value="1"/>
</dbReference>
<reference evidence="3 4" key="1">
    <citation type="submission" date="2020-04" db="EMBL/GenBank/DDBJ databases">
        <authorList>
            <person name="Zheng R.K."/>
            <person name="Sun C.M."/>
        </authorList>
    </citation>
    <scope>NUCLEOTIDE SEQUENCE [LARGE SCALE GENOMIC DNA]</scope>
    <source>
        <strain evidence="4">zrk29</strain>
    </source>
</reference>
<proteinExistence type="predicted"/>
<dbReference type="Gene3D" id="3.40.50.1390">
    <property type="entry name" value="Resolvase, N-terminal catalytic domain"/>
    <property type="match status" value="1"/>
</dbReference>
<evidence type="ECO:0000259" key="1">
    <source>
        <dbReference type="PROSITE" id="PS51736"/>
    </source>
</evidence>
<dbReference type="InterPro" id="IPR050639">
    <property type="entry name" value="SSR_resolvase"/>
</dbReference>
<dbReference type="InterPro" id="IPR038109">
    <property type="entry name" value="DNA_bind_recomb_sf"/>
</dbReference>
<dbReference type="EMBL" id="CP051151">
    <property type="protein sequence ID" value="QLY40206.1"/>
    <property type="molecule type" value="Genomic_DNA"/>
</dbReference>
<dbReference type="Pfam" id="PF07508">
    <property type="entry name" value="Recombinase"/>
    <property type="match status" value="1"/>
</dbReference>
<dbReference type="CDD" id="cd00338">
    <property type="entry name" value="Ser_Recombinase"/>
    <property type="match status" value="1"/>
</dbReference>
<dbReference type="GO" id="GO:0003677">
    <property type="term" value="F:DNA binding"/>
    <property type="evidence" value="ECO:0007669"/>
    <property type="project" value="InterPro"/>
</dbReference>
<dbReference type="InterPro" id="IPR006119">
    <property type="entry name" value="Resolv_N"/>
</dbReference>
<dbReference type="RefSeq" id="WP_312031034.1">
    <property type="nucleotide sequence ID" value="NZ_CP051151.1"/>
</dbReference>
<dbReference type="GO" id="GO:0000150">
    <property type="term" value="F:DNA strand exchange activity"/>
    <property type="evidence" value="ECO:0007669"/>
    <property type="project" value="InterPro"/>
</dbReference>
<gene>
    <name evidence="3" type="ORF">HF295_04735</name>
</gene>
<name>A0A7L6N1S7_9MOLU</name>
<dbReference type="Proteomes" id="UP000512167">
    <property type="component" value="Chromosome"/>
</dbReference>
<evidence type="ECO:0000259" key="2">
    <source>
        <dbReference type="PROSITE" id="PS51737"/>
    </source>
</evidence>
<feature type="domain" description="Recombinase" evidence="2">
    <location>
        <begin position="187"/>
        <end position="313"/>
    </location>
</feature>
<dbReference type="PROSITE" id="PS51736">
    <property type="entry name" value="RECOMBINASES_3"/>
    <property type="match status" value="1"/>
</dbReference>
<dbReference type="InterPro" id="IPR025827">
    <property type="entry name" value="Zn_ribbon_recom_dom"/>
</dbReference>
<dbReference type="KEGG" id="tbk:HF295_04735"/>
<dbReference type="Pfam" id="PF13408">
    <property type="entry name" value="Zn_ribbon_recom"/>
    <property type="match status" value="1"/>
</dbReference>
<evidence type="ECO:0000313" key="3">
    <source>
        <dbReference type="EMBL" id="QLY40206.1"/>
    </source>
</evidence>
<dbReference type="PANTHER" id="PTHR30461">
    <property type="entry name" value="DNA-INVERTASE FROM LAMBDOID PROPHAGE"/>
    <property type="match status" value="1"/>
</dbReference>
<keyword evidence="4" id="KW-1185">Reference proteome</keyword>
<evidence type="ECO:0000313" key="4">
    <source>
        <dbReference type="Proteomes" id="UP000512167"/>
    </source>
</evidence>
<dbReference type="AlphaFoldDB" id="A0A7L6N1S7"/>
<dbReference type="InterPro" id="IPR036162">
    <property type="entry name" value="Resolvase-like_N_sf"/>
</dbReference>
<dbReference type="Pfam" id="PF00239">
    <property type="entry name" value="Resolvase"/>
    <property type="match status" value="1"/>
</dbReference>
<dbReference type="InterPro" id="IPR011109">
    <property type="entry name" value="DNA_bind_recombinase_dom"/>
</dbReference>
<organism evidence="3 4">
    <name type="scientific">Hujiaoplasma nucleasis</name>
    <dbReference type="NCBI Taxonomy" id="2725268"/>
    <lineage>
        <taxon>Bacteria</taxon>
        <taxon>Bacillati</taxon>
        <taxon>Mycoplasmatota</taxon>
        <taxon>Mollicutes</taxon>
        <taxon>Candidatus Izemoplasmatales</taxon>
        <taxon>Hujiaoplasmataceae</taxon>
        <taxon>Hujiaoplasma</taxon>
    </lineage>
</organism>
<dbReference type="SUPFAM" id="SSF53041">
    <property type="entry name" value="Resolvase-like"/>
    <property type="match status" value="1"/>
</dbReference>
<sequence length="566" mass="64924">MQKKRVIVIEPTQVIHEDKNGLPTLKPKLKVCAYARVSTDSEDQLHSVEAQKSVYTEKIQENEAWDFIGLYADEGLSGTSIKKRPQFLKMIKDAKDGKIDLILTKSLSRFARNTVDTLTIIRELREQNVDVFFEKENIYSSDTKVDFMLTIFSSIAQEEARNISENVKWGFRKRFKEGKVHINTKRFLGYDKDDLGKIIINEAQAKTVRIIFDMYISGASLKEIVSFLTENQLKNGRGEVFWVSATVNAILTNEKYCGDAILQKRVTVDYLTHKSVKNDGHAPKYYIMNNHEPIISRTKFELAQELKKKRSRKRKQSNYGNIYPLSGIVFCGQCGAVMNRSYYNYGKDNERVVLTCRKNNKGHVCSNKPIDNNTLEKAIIDSIKALKLSDENIIDETLDIVQSCLNSTHIEDEITSLKKDITKTQKDIKDIININVDSISNNSDFYKSIYDEKKAELIDLKAKLSNKKSLLLSKHLHEERIQEMKLFLDGHIGLNKNILLNAYKFIIALNPSEALLLINDEVITNKRIDEDLDIYKAISPIYTGYAKSPNGKQEIHYKVIDLRKAK</sequence>